<evidence type="ECO:0000259" key="6">
    <source>
        <dbReference type="PROSITE" id="PS50109"/>
    </source>
</evidence>
<evidence type="ECO:0000256" key="5">
    <source>
        <dbReference type="SAM" id="Coils"/>
    </source>
</evidence>
<feature type="domain" description="Histidine kinase" evidence="6">
    <location>
        <begin position="184"/>
        <end position="405"/>
    </location>
</feature>
<keyword evidence="3 4" id="KW-0597">Phosphoprotein</keyword>
<proteinExistence type="predicted"/>
<keyword evidence="9" id="KW-1185">Reference proteome</keyword>
<accession>A0ABX6TAS1</accession>
<dbReference type="Gene3D" id="3.40.50.2300">
    <property type="match status" value="1"/>
</dbReference>
<dbReference type="EMBL" id="CP060782">
    <property type="protein sequence ID" value="QNP46937.1"/>
    <property type="molecule type" value="Genomic_DNA"/>
</dbReference>
<keyword evidence="5" id="KW-0175">Coiled coil</keyword>
<evidence type="ECO:0000256" key="1">
    <source>
        <dbReference type="ARBA" id="ARBA00000085"/>
    </source>
</evidence>
<dbReference type="SUPFAM" id="SSF47384">
    <property type="entry name" value="Homodimeric domain of signal transducing histidine kinase"/>
    <property type="match status" value="1"/>
</dbReference>
<sequence length="554" mass="59469">MPHLSERALILAPQGRDAAVAAAMLHEARLRSQIVGDLGELIANLDAGAGFAIVTEEALAGSPLHGLSDWIAGQEEWSDFPFVLLTRRGGGLERNPSAARYLELLGNATFLERPFHPTTLVSLAQSALRGRRRQYEARARLKELNDLAKDLERRVEERTAEHEAAVAQLHEVQKLETLGQLTGGVAHDFNNLLTPITGALDILHKQYGDTDPRSARLLGNALKAADRAKTLVQRLLGFARRQTLQTEAVDIVRLITGMRDLIASSIGPTIEIRFEHEAELPGAVVDPNQLELAILNLCVNARDAMPDGGHLTIALRQESVRAGEVPMLAPGDYVRLSVIDDGCGMSGDTLARAIEPFYSTKEVGRGTGLGLSMVHGLAAQLGGGFSISSELGEGTSVDLYFPIAAEQASETDIPSAGTSRPSQRKLSVLLVDDEDLVRFATAEMVRELGHRVTDVGSGVEALEQLRQGLEVDVVITDYKMPRMDGAQLAQQIGETRPSVPVLIITGYTGVSGDALNLPRLAKPFGQAEIAAALANLTAGDEKVVRFPTRAKTGA</sequence>
<dbReference type="InterPro" id="IPR005467">
    <property type="entry name" value="His_kinase_dom"/>
</dbReference>
<protein>
    <recommendedName>
        <fullName evidence="2">histidine kinase</fullName>
        <ecNumber evidence="2">2.7.13.3</ecNumber>
    </recommendedName>
</protein>
<evidence type="ECO:0000313" key="9">
    <source>
        <dbReference type="Proteomes" id="UP000516105"/>
    </source>
</evidence>
<gene>
    <name evidence="8" type="ORF">H9L14_06665</name>
</gene>
<dbReference type="SMART" id="SM00388">
    <property type="entry name" value="HisKA"/>
    <property type="match status" value="1"/>
</dbReference>
<dbReference type="SUPFAM" id="SSF55874">
    <property type="entry name" value="ATPase domain of HSP90 chaperone/DNA topoisomerase II/histidine kinase"/>
    <property type="match status" value="1"/>
</dbReference>
<dbReference type="SUPFAM" id="SSF52172">
    <property type="entry name" value="CheY-like"/>
    <property type="match status" value="1"/>
</dbReference>
<comment type="catalytic activity">
    <reaction evidence="1">
        <text>ATP + protein L-histidine = ADP + protein N-phospho-L-histidine.</text>
        <dbReference type="EC" id="2.7.13.3"/>
    </reaction>
</comment>
<dbReference type="SMART" id="SM00387">
    <property type="entry name" value="HATPase_c"/>
    <property type="match status" value="1"/>
</dbReference>
<evidence type="ECO:0000256" key="2">
    <source>
        <dbReference type="ARBA" id="ARBA00012438"/>
    </source>
</evidence>
<name>A0ABX6TAS1_9SPHN</name>
<dbReference type="PROSITE" id="PS50110">
    <property type="entry name" value="RESPONSE_REGULATORY"/>
    <property type="match status" value="1"/>
</dbReference>
<dbReference type="InterPro" id="IPR001789">
    <property type="entry name" value="Sig_transdc_resp-reg_receiver"/>
</dbReference>
<feature type="coiled-coil region" evidence="5">
    <location>
        <begin position="134"/>
        <end position="168"/>
    </location>
</feature>
<dbReference type="SMART" id="SM00448">
    <property type="entry name" value="REC"/>
    <property type="match status" value="1"/>
</dbReference>
<evidence type="ECO:0000259" key="7">
    <source>
        <dbReference type="PROSITE" id="PS50110"/>
    </source>
</evidence>
<organism evidence="8 9">
    <name type="scientific">Sphingomonas sediminicola</name>
    <dbReference type="NCBI Taxonomy" id="386874"/>
    <lineage>
        <taxon>Bacteria</taxon>
        <taxon>Pseudomonadati</taxon>
        <taxon>Pseudomonadota</taxon>
        <taxon>Alphaproteobacteria</taxon>
        <taxon>Sphingomonadales</taxon>
        <taxon>Sphingomonadaceae</taxon>
        <taxon>Sphingomonas</taxon>
    </lineage>
</organism>
<dbReference type="InterPro" id="IPR011006">
    <property type="entry name" value="CheY-like_superfamily"/>
</dbReference>
<dbReference type="InterPro" id="IPR003661">
    <property type="entry name" value="HisK_dim/P_dom"/>
</dbReference>
<dbReference type="PROSITE" id="PS50109">
    <property type="entry name" value="HIS_KIN"/>
    <property type="match status" value="1"/>
</dbReference>
<evidence type="ECO:0000256" key="4">
    <source>
        <dbReference type="PROSITE-ProRule" id="PRU00169"/>
    </source>
</evidence>
<dbReference type="Pfam" id="PF00072">
    <property type="entry name" value="Response_reg"/>
    <property type="match status" value="1"/>
</dbReference>
<evidence type="ECO:0000256" key="3">
    <source>
        <dbReference type="ARBA" id="ARBA00022553"/>
    </source>
</evidence>
<dbReference type="EC" id="2.7.13.3" evidence="2"/>
<reference evidence="8 9" key="1">
    <citation type="submission" date="2020-08" db="EMBL/GenBank/DDBJ databases">
        <title>Genome sequence of Sphingomonas sediminicola KACC 15039T.</title>
        <authorList>
            <person name="Hyun D.-W."/>
            <person name="Bae J.-W."/>
        </authorList>
    </citation>
    <scope>NUCLEOTIDE SEQUENCE [LARGE SCALE GENOMIC DNA]</scope>
    <source>
        <strain evidence="8 9">KACC 15039</strain>
    </source>
</reference>
<dbReference type="PANTHER" id="PTHR43065">
    <property type="entry name" value="SENSOR HISTIDINE KINASE"/>
    <property type="match status" value="1"/>
</dbReference>
<dbReference type="Gene3D" id="3.30.565.10">
    <property type="entry name" value="Histidine kinase-like ATPase, C-terminal domain"/>
    <property type="match status" value="1"/>
</dbReference>
<dbReference type="CDD" id="cd00082">
    <property type="entry name" value="HisKA"/>
    <property type="match status" value="1"/>
</dbReference>
<dbReference type="PANTHER" id="PTHR43065:SF42">
    <property type="entry name" value="TWO-COMPONENT SENSOR PPRA"/>
    <property type="match status" value="1"/>
</dbReference>
<dbReference type="InterPro" id="IPR003594">
    <property type="entry name" value="HATPase_dom"/>
</dbReference>
<dbReference type="InterPro" id="IPR036097">
    <property type="entry name" value="HisK_dim/P_sf"/>
</dbReference>
<feature type="domain" description="Response regulatory" evidence="7">
    <location>
        <begin position="427"/>
        <end position="537"/>
    </location>
</feature>
<dbReference type="InterPro" id="IPR036890">
    <property type="entry name" value="HATPase_C_sf"/>
</dbReference>
<evidence type="ECO:0000313" key="8">
    <source>
        <dbReference type="EMBL" id="QNP46937.1"/>
    </source>
</evidence>
<dbReference type="Gene3D" id="1.10.287.130">
    <property type="match status" value="1"/>
</dbReference>
<dbReference type="Pfam" id="PF02518">
    <property type="entry name" value="HATPase_c"/>
    <property type="match status" value="1"/>
</dbReference>
<feature type="modified residue" description="4-aspartylphosphate" evidence="4">
    <location>
        <position position="477"/>
    </location>
</feature>
<dbReference type="Proteomes" id="UP000516105">
    <property type="component" value="Chromosome"/>
</dbReference>
<dbReference type="InterPro" id="IPR004358">
    <property type="entry name" value="Sig_transdc_His_kin-like_C"/>
</dbReference>
<dbReference type="Pfam" id="PF00512">
    <property type="entry name" value="HisKA"/>
    <property type="match status" value="1"/>
</dbReference>
<dbReference type="PRINTS" id="PR00344">
    <property type="entry name" value="BCTRLSENSOR"/>
</dbReference>